<dbReference type="KEGG" id="pgn:PGN_0888"/>
<accession>B2RJ62</accession>
<dbReference type="AlphaFoldDB" id="B2RJ62"/>
<dbReference type="HOGENOM" id="CLU_3397879_0_0_10"/>
<evidence type="ECO:0000313" key="2">
    <source>
        <dbReference type="Proteomes" id="UP000008842"/>
    </source>
</evidence>
<reference evidence="1 2" key="1">
    <citation type="journal article" date="2008" name="DNA Res.">
        <title>Determination of the genome sequence of Porphyromonas gingivalis strain ATCC 33277 and genomic comparison with strain W83 revealed extensive genome rearrangements in P. gingivalis.</title>
        <authorList>
            <person name="Naito M."/>
            <person name="Hirakawa H."/>
            <person name="Yamashita A."/>
            <person name="Ohara N."/>
            <person name="Shoji M."/>
            <person name="Yukitake H."/>
            <person name="Nakayama K."/>
            <person name="Toh H."/>
            <person name="Yoshimura F."/>
            <person name="Kuhara S."/>
            <person name="Hattori M."/>
            <person name="Hayashi T."/>
            <person name="Nakayama K."/>
        </authorList>
    </citation>
    <scope>NUCLEOTIDE SEQUENCE [LARGE SCALE GENOMIC DNA]</scope>
    <source>
        <strain evidence="2">ATCC 33277 / DSM 20709 / CIP 103683 / JCM 12257 / NCTC 11834 / 2561</strain>
    </source>
</reference>
<protein>
    <submittedName>
        <fullName evidence="1">Uncharacterized protein</fullName>
    </submittedName>
</protein>
<proteinExistence type="predicted"/>
<sequence>MAYGKVFSMDIMLSENDKLIVLRISHHSAWH</sequence>
<dbReference type="Proteomes" id="UP000008842">
    <property type="component" value="Chromosome"/>
</dbReference>
<dbReference type="EMBL" id="AP009380">
    <property type="protein sequence ID" value="BAG33407.1"/>
    <property type="molecule type" value="Genomic_DNA"/>
</dbReference>
<gene>
    <name evidence="1" type="ordered locus">PGN_0888</name>
</gene>
<evidence type="ECO:0000313" key="1">
    <source>
        <dbReference type="EMBL" id="BAG33407.1"/>
    </source>
</evidence>
<name>B2RJ62_PORG3</name>
<organism evidence="1 2">
    <name type="scientific">Porphyromonas gingivalis (strain ATCC 33277 / DSM 20709 / CIP 103683 / JCM 12257 / NCTC 11834 / 2561)</name>
    <dbReference type="NCBI Taxonomy" id="431947"/>
    <lineage>
        <taxon>Bacteria</taxon>
        <taxon>Pseudomonadati</taxon>
        <taxon>Bacteroidota</taxon>
        <taxon>Bacteroidia</taxon>
        <taxon>Bacteroidales</taxon>
        <taxon>Porphyromonadaceae</taxon>
        <taxon>Porphyromonas</taxon>
    </lineage>
</organism>